<dbReference type="CDD" id="cd05466">
    <property type="entry name" value="PBP2_LTTR_substrate"/>
    <property type="match status" value="1"/>
</dbReference>
<dbReference type="PANTHER" id="PTHR30419">
    <property type="entry name" value="HTH-TYPE TRANSCRIPTIONAL REGULATOR YBHD"/>
    <property type="match status" value="1"/>
</dbReference>
<feature type="domain" description="HTH lysR-type" evidence="6">
    <location>
        <begin position="10"/>
        <end position="67"/>
    </location>
</feature>
<keyword evidence="2" id="KW-0805">Transcription regulation</keyword>
<dbReference type="InterPro" id="IPR005119">
    <property type="entry name" value="LysR_subst-bd"/>
</dbReference>
<dbReference type="SUPFAM" id="SSF46785">
    <property type="entry name" value="Winged helix' DNA-binding domain"/>
    <property type="match status" value="1"/>
</dbReference>
<proteinExistence type="inferred from homology"/>
<accession>A0A939BA71</accession>
<evidence type="ECO:0000256" key="1">
    <source>
        <dbReference type="ARBA" id="ARBA00009437"/>
    </source>
</evidence>
<keyword evidence="8" id="KW-1185">Reference proteome</keyword>
<evidence type="ECO:0000256" key="2">
    <source>
        <dbReference type="ARBA" id="ARBA00023015"/>
    </source>
</evidence>
<feature type="compositionally biased region" description="Basic residues" evidence="5">
    <location>
        <begin position="249"/>
        <end position="261"/>
    </location>
</feature>
<evidence type="ECO:0000313" key="7">
    <source>
        <dbReference type="EMBL" id="MBM6700219.1"/>
    </source>
</evidence>
<dbReference type="PRINTS" id="PR00039">
    <property type="entry name" value="HTHLYSR"/>
</dbReference>
<keyword evidence="3" id="KW-0238">DNA-binding</keyword>
<dbReference type="PANTHER" id="PTHR30419:SF8">
    <property type="entry name" value="NITROGEN ASSIMILATION TRANSCRIPTIONAL ACTIVATOR-RELATED"/>
    <property type="match status" value="1"/>
</dbReference>
<keyword evidence="4" id="KW-0804">Transcription</keyword>
<dbReference type="InterPro" id="IPR050950">
    <property type="entry name" value="HTH-type_LysR_regulators"/>
</dbReference>
<name>A0A939BA71_9BIFI</name>
<evidence type="ECO:0000313" key="8">
    <source>
        <dbReference type="Proteomes" id="UP000718821"/>
    </source>
</evidence>
<reference evidence="7" key="1">
    <citation type="submission" date="2020-08" db="EMBL/GenBank/DDBJ databases">
        <authorList>
            <person name="Cejkova D."/>
            <person name="Kubasova T."/>
            <person name="Jahodarova E."/>
            <person name="Rychlik I."/>
        </authorList>
    </citation>
    <scope>NUCLEOTIDE SEQUENCE</scope>
    <source>
        <strain evidence="7">An836</strain>
    </source>
</reference>
<dbReference type="InterPro" id="IPR000847">
    <property type="entry name" value="LysR_HTH_N"/>
</dbReference>
<feature type="region of interest" description="Disordered" evidence="5">
    <location>
        <begin position="238"/>
        <end position="329"/>
    </location>
</feature>
<dbReference type="AlphaFoldDB" id="A0A939BA71"/>
<feature type="compositionally biased region" description="Low complexity" evidence="5">
    <location>
        <begin position="319"/>
        <end position="329"/>
    </location>
</feature>
<gene>
    <name evidence="7" type="ORF">H7U32_07935</name>
</gene>
<comment type="similarity">
    <text evidence="1">Belongs to the LysR transcriptional regulatory family.</text>
</comment>
<dbReference type="Pfam" id="PF03466">
    <property type="entry name" value="LysR_substrate"/>
    <property type="match status" value="1"/>
</dbReference>
<dbReference type="InterPro" id="IPR036388">
    <property type="entry name" value="WH-like_DNA-bd_sf"/>
</dbReference>
<evidence type="ECO:0000259" key="6">
    <source>
        <dbReference type="PROSITE" id="PS50931"/>
    </source>
</evidence>
<reference evidence="7" key="2">
    <citation type="journal article" date="2021" name="Sci. Rep.">
        <title>The distribution of antibiotic resistance genes in chicken gut microbiota commensals.</title>
        <authorList>
            <person name="Juricova H."/>
            <person name="Matiasovicova J."/>
            <person name="Kubasova T."/>
            <person name="Cejkova D."/>
            <person name="Rychlik I."/>
        </authorList>
    </citation>
    <scope>NUCLEOTIDE SEQUENCE</scope>
    <source>
        <strain evidence="7">An836</strain>
    </source>
</reference>
<dbReference type="EMBL" id="JACLYU010000019">
    <property type="protein sequence ID" value="MBM6700219.1"/>
    <property type="molecule type" value="Genomic_DNA"/>
</dbReference>
<organism evidence="7 8">
    <name type="scientific">Bifidobacterium pullorum subsp. saeculare</name>
    <dbReference type="NCBI Taxonomy" id="78257"/>
    <lineage>
        <taxon>Bacteria</taxon>
        <taxon>Bacillati</taxon>
        <taxon>Actinomycetota</taxon>
        <taxon>Actinomycetes</taxon>
        <taxon>Bifidobacteriales</taxon>
        <taxon>Bifidobacteriaceae</taxon>
        <taxon>Bifidobacterium</taxon>
    </lineage>
</organism>
<dbReference type="PROSITE" id="PS50931">
    <property type="entry name" value="HTH_LYSR"/>
    <property type="match status" value="1"/>
</dbReference>
<dbReference type="GO" id="GO:0003700">
    <property type="term" value="F:DNA-binding transcription factor activity"/>
    <property type="evidence" value="ECO:0007669"/>
    <property type="project" value="InterPro"/>
</dbReference>
<evidence type="ECO:0000256" key="3">
    <source>
        <dbReference type="ARBA" id="ARBA00023125"/>
    </source>
</evidence>
<dbReference type="GO" id="GO:0005829">
    <property type="term" value="C:cytosol"/>
    <property type="evidence" value="ECO:0007669"/>
    <property type="project" value="TreeGrafter"/>
</dbReference>
<dbReference type="FunFam" id="1.10.10.10:FF:000001">
    <property type="entry name" value="LysR family transcriptional regulator"/>
    <property type="match status" value="1"/>
</dbReference>
<protein>
    <submittedName>
        <fullName evidence="7">LysR family transcriptional regulator</fullName>
    </submittedName>
</protein>
<evidence type="ECO:0000256" key="5">
    <source>
        <dbReference type="SAM" id="MobiDB-lite"/>
    </source>
</evidence>
<dbReference type="GO" id="GO:0003677">
    <property type="term" value="F:DNA binding"/>
    <property type="evidence" value="ECO:0007669"/>
    <property type="project" value="UniProtKB-KW"/>
</dbReference>
<comment type="caution">
    <text evidence="7">The sequence shown here is derived from an EMBL/GenBank/DDBJ whole genome shotgun (WGS) entry which is preliminary data.</text>
</comment>
<evidence type="ECO:0000256" key="4">
    <source>
        <dbReference type="ARBA" id="ARBA00023163"/>
    </source>
</evidence>
<dbReference type="InterPro" id="IPR036390">
    <property type="entry name" value="WH_DNA-bd_sf"/>
</dbReference>
<dbReference type="SUPFAM" id="SSF53850">
    <property type="entry name" value="Periplasmic binding protein-like II"/>
    <property type="match status" value="1"/>
</dbReference>
<dbReference type="Pfam" id="PF00126">
    <property type="entry name" value="HTH_1"/>
    <property type="match status" value="1"/>
</dbReference>
<sequence>MSHAKEQSTMDLRILRYFLAIVEERSITGAAEYLMISQPSLSRQIRELEQRLGQKLFERGSRTITLTPAGELLRERAEEIVALADRAERELASLDRPLGGPVYVGAGETAAMRYLVRAMRDVAQEHPQVRFHVYSGDSEDVVAKLDARLLDFALVFEPFDGSKYSWIPVPARDVWGLIMRRDDPLAAKEGVTVEDLKSTPLILSRQTRVDRQFGVWGDGLNEGMLHVVGTYNLLNRRRHGGRGAGLRPGARRHHQRQRRQSAHLPTARTALRRRPVRDLEADPSLLPSGRCFPRRPARPSRRVGAGRAGRGHSTQPQDSRGISRVSSSWRSGVSSGWRAACSTQSAMACAFCCTTVREGQV</sequence>
<dbReference type="Gene3D" id="3.40.190.10">
    <property type="entry name" value="Periplasmic binding protein-like II"/>
    <property type="match status" value="1"/>
</dbReference>
<feature type="compositionally biased region" description="Basic residues" evidence="5">
    <location>
        <begin position="292"/>
        <end position="301"/>
    </location>
</feature>
<dbReference type="Gene3D" id="1.10.10.10">
    <property type="entry name" value="Winged helix-like DNA-binding domain superfamily/Winged helix DNA-binding domain"/>
    <property type="match status" value="1"/>
</dbReference>
<dbReference type="Proteomes" id="UP000718821">
    <property type="component" value="Unassembled WGS sequence"/>
</dbReference>